<organism evidence="3 4">
    <name type="scientific">Bacillus mycoides</name>
    <dbReference type="NCBI Taxonomy" id="1405"/>
    <lineage>
        <taxon>Bacteria</taxon>
        <taxon>Bacillati</taxon>
        <taxon>Bacillota</taxon>
        <taxon>Bacilli</taxon>
        <taxon>Bacillales</taxon>
        <taxon>Bacillaceae</taxon>
        <taxon>Bacillus</taxon>
        <taxon>Bacillus cereus group</taxon>
    </lineage>
</organism>
<dbReference type="Proteomes" id="UP000195696">
    <property type="component" value="Unassembled WGS sequence"/>
</dbReference>
<name>A0A1G4EI03_BACMY</name>
<protein>
    <recommendedName>
        <fullName evidence="2">Plastocyanin-like domain-containing protein</fullName>
    </recommendedName>
</protein>
<proteinExistence type="inferred from homology"/>
<accession>A0A1G4EI03</accession>
<sequence length="75" mass="8718">MIHDLNGNLLAPLPADFGLKDTVLVAGEQIVRIIMKFEPYSGDYVWHCHRLEHEDHDMMRLLKIIPSNLNRHKSN</sequence>
<dbReference type="Pfam" id="PF07731">
    <property type="entry name" value="Cu-oxidase_2"/>
    <property type="match status" value="1"/>
</dbReference>
<comment type="similarity">
    <text evidence="1">Belongs to the multicopper oxidase family.</text>
</comment>
<gene>
    <name evidence="3" type="ORF">BWGO95_02472</name>
</gene>
<dbReference type="Gene3D" id="2.60.40.420">
    <property type="entry name" value="Cupredoxins - blue copper proteins"/>
    <property type="match status" value="1"/>
</dbReference>
<dbReference type="PANTHER" id="PTHR48267:SF1">
    <property type="entry name" value="BILIRUBIN OXIDASE"/>
    <property type="match status" value="1"/>
</dbReference>
<evidence type="ECO:0000313" key="4">
    <source>
        <dbReference type="Proteomes" id="UP000195696"/>
    </source>
</evidence>
<dbReference type="PANTHER" id="PTHR48267">
    <property type="entry name" value="CUPREDOXIN SUPERFAMILY PROTEIN"/>
    <property type="match status" value="1"/>
</dbReference>
<evidence type="ECO:0000313" key="3">
    <source>
        <dbReference type="EMBL" id="SCB68333.1"/>
    </source>
</evidence>
<dbReference type="GO" id="GO:0016491">
    <property type="term" value="F:oxidoreductase activity"/>
    <property type="evidence" value="ECO:0007669"/>
    <property type="project" value="InterPro"/>
</dbReference>
<dbReference type="GO" id="GO:0005507">
    <property type="term" value="F:copper ion binding"/>
    <property type="evidence" value="ECO:0007669"/>
    <property type="project" value="InterPro"/>
</dbReference>
<evidence type="ECO:0000259" key="2">
    <source>
        <dbReference type="Pfam" id="PF07731"/>
    </source>
</evidence>
<feature type="domain" description="Plastocyanin-like" evidence="2">
    <location>
        <begin position="18"/>
        <end position="63"/>
    </location>
</feature>
<dbReference type="InterPro" id="IPR045087">
    <property type="entry name" value="Cu-oxidase_fam"/>
</dbReference>
<dbReference type="InterPro" id="IPR011706">
    <property type="entry name" value="Cu-oxidase_C"/>
</dbReference>
<reference evidence="3 4" key="1">
    <citation type="submission" date="2016-08" db="EMBL/GenBank/DDBJ databases">
        <authorList>
            <person name="Seilhamer J.J."/>
        </authorList>
    </citation>
    <scope>NUCLEOTIDE SEQUENCE [LARGE SCALE GENOMIC DNA]</scope>
    <source>
        <strain evidence="3 4">SDA_GO95</strain>
    </source>
</reference>
<dbReference type="SUPFAM" id="SSF49503">
    <property type="entry name" value="Cupredoxins"/>
    <property type="match status" value="1"/>
</dbReference>
<dbReference type="InterPro" id="IPR008972">
    <property type="entry name" value="Cupredoxin"/>
</dbReference>
<dbReference type="AlphaFoldDB" id="A0A1G4EI03"/>
<dbReference type="EMBL" id="FMAK01000034">
    <property type="protein sequence ID" value="SCB68333.1"/>
    <property type="molecule type" value="Genomic_DNA"/>
</dbReference>
<evidence type="ECO:0000256" key="1">
    <source>
        <dbReference type="ARBA" id="ARBA00010609"/>
    </source>
</evidence>